<comment type="similarity">
    <text evidence="6">Belongs to the methyltransferase superfamily. RlmI family.</text>
</comment>
<dbReference type="GO" id="GO:0003723">
    <property type="term" value="F:RNA binding"/>
    <property type="evidence" value="ECO:0007669"/>
    <property type="project" value="InterPro"/>
</dbReference>
<proteinExistence type="inferred from homology"/>
<reference evidence="10 11" key="1">
    <citation type="journal article" date="2016" name="Front. Microbiol.">
        <title>Fuerstia marisgermanicae gen. nov., sp. nov., an Unusual Member of the Phylum Planctomycetes from the German Wadden Sea.</title>
        <authorList>
            <person name="Kohn T."/>
            <person name="Heuer A."/>
            <person name="Jogler M."/>
            <person name="Vollmers J."/>
            <person name="Boedeker C."/>
            <person name="Bunk B."/>
            <person name="Rast P."/>
            <person name="Borchert D."/>
            <person name="Glockner I."/>
            <person name="Freese H.M."/>
            <person name="Klenk H.P."/>
            <person name="Overmann J."/>
            <person name="Kaster A.K."/>
            <person name="Rohde M."/>
            <person name="Wiegand S."/>
            <person name="Jogler C."/>
        </authorList>
    </citation>
    <scope>NUCLEOTIDE SEQUENCE [LARGE SCALE GENOMIC DNA]</scope>
    <source>
        <strain evidence="10 11">NH11</strain>
    </source>
</reference>
<evidence type="ECO:0000256" key="1">
    <source>
        <dbReference type="ARBA" id="ARBA00004496"/>
    </source>
</evidence>
<dbReference type="Pfam" id="PF10672">
    <property type="entry name" value="Methyltrans_SAM"/>
    <property type="match status" value="1"/>
</dbReference>
<evidence type="ECO:0000256" key="2">
    <source>
        <dbReference type="ARBA" id="ARBA00022490"/>
    </source>
</evidence>
<name>A0A1P8WN07_9PLAN</name>
<dbReference type="CDD" id="cd11572">
    <property type="entry name" value="RlmI_M_like"/>
    <property type="match status" value="1"/>
</dbReference>
<dbReference type="Gene3D" id="3.40.50.150">
    <property type="entry name" value="Vaccinia Virus protein VP39"/>
    <property type="match status" value="1"/>
</dbReference>
<dbReference type="InterPro" id="IPR029063">
    <property type="entry name" value="SAM-dependent_MTases_sf"/>
</dbReference>
<evidence type="ECO:0000256" key="5">
    <source>
        <dbReference type="ARBA" id="ARBA00022691"/>
    </source>
</evidence>
<dbReference type="PROSITE" id="PS50890">
    <property type="entry name" value="PUA"/>
    <property type="match status" value="1"/>
</dbReference>
<evidence type="ECO:0000313" key="10">
    <source>
        <dbReference type="EMBL" id="APZ95417.1"/>
    </source>
</evidence>
<accession>A0A1P8WN07</accession>
<feature type="region of interest" description="Disordered" evidence="7">
    <location>
        <begin position="1"/>
        <end position="40"/>
    </location>
</feature>
<dbReference type="Pfam" id="PF17785">
    <property type="entry name" value="PUA_3"/>
    <property type="match status" value="1"/>
</dbReference>
<keyword evidence="11" id="KW-1185">Reference proteome</keyword>
<dbReference type="InterPro" id="IPR015947">
    <property type="entry name" value="PUA-like_sf"/>
</dbReference>
<dbReference type="EC" id="2.1.1.191" evidence="10"/>
<keyword evidence="5" id="KW-0949">S-adenosyl-L-methionine</keyword>
<dbReference type="PANTHER" id="PTHR42873">
    <property type="entry name" value="RIBOSOMAL RNA LARGE SUBUNIT METHYLTRANSFERASE"/>
    <property type="match status" value="1"/>
</dbReference>
<dbReference type="AlphaFoldDB" id="A0A1P8WN07"/>
<evidence type="ECO:0000256" key="4">
    <source>
        <dbReference type="ARBA" id="ARBA00022679"/>
    </source>
</evidence>
<dbReference type="GO" id="GO:0008168">
    <property type="term" value="F:methyltransferase activity"/>
    <property type="evidence" value="ECO:0007669"/>
    <property type="project" value="UniProtKB-KW"/>
</dbReference>
<dbReference type="InterPro" id="IPR036974">
    <property type="entry name" value="PUA_sf"/>
</dbReference>
<dbReference type="KEGG" id="fmr:Fuma_05075"/>
<keyword evidence="4 10" id="KW-0808">Transferase</keyword>
<evidence type="ECO:0000313" key="11">
    <source>
        <dbReference type="Proteomes" id="UP000187735"/>
    </source>
</evidence>
<dbReference type="GO" id="GO:0032259">
    <property type="term" value="P:methylation"/>
    <property type="evidence" value="ECO:0007669"/>
    <property type="project" value="UniProtKB-KW"/>
</dbReference>
<evidence type="ECO:0000256" key="6">
    <source>
        <dbReference type="ARBA" id="ARBA00038091"/>
    </source>
</evidence>
<gene>
    <name evidence="10" type="primary">rlmI_1</name>
    <name evidence="10" type="ORF">Fuma_05075</name>
</gene>
<organism evidence="10 11">
    <name type="scientific">Fuerstiella marisgermanici</name>
    <dbReference type="NCBI Taxonomy" id="1891926"/>
    <lineage>
        <taxon>Bacteria</taxon>
        <taxon>Pseudomonadati</taxon>
        <taxon>Planctomycetota</taxon>
        <taxon>Planctomycetia</taxon>
        <taxon>Planctomycetales</taxon>
        <taxon>Planctomycetaceae</taxon>
        <taxon>Fuerstiella</taxon>
    </lineage>
</organism>
<dbReference type="InterPro" id="IPR041532">
    <property type="entry name" value="RlmI-like_PUA"/>
</dbReference>
<dbReference type="SUPFAM" id="SSF53335">
    <property type="entry name" value="S-adenosyl-L-methionine-dependent methyltransferases"/>
    <property type="match status" value="1"/>
</dbReference>
<evidence type="ECO:0000256" key="7">
    <source>
        <dbReference type="SAM" id="MobiDB-lite"/>
    </source>
</evidence>
<dbReference type="Gene3D" id="3.30.750.80">
    <property type="entry name" value="RNA methyltransferase domain (HRMD) like"/>
    <property type="match status" value="1"/>
</dbReference>
<dbReference type="Gene3D" id="2.30.130.10">
    <property type="entry name" value="PUA domain"/>
    <property type="match status" value="1"/>
</dbReference>
<sequence length="447" mass="49368">MKKQHRSAPRRNAPPRGARSEAPRFNESPGGNLDQITQLAPDPTAPIPAVVLKHRISQTAVFRKQIDSVDGARAGDLVAVYSKTKQLIGYGLYNSRSEMALRMLWRSSELPTDASWDEKLQSAVRLRRDVLKVDADTDTYRVIHAEADGMPGLMIDRFGDVLSAEAFSLGMYRRATALLDRLAGQLGTQHQIIQTSPHFQAQEGFDPPTITSPDCPSEVVVQEFGTRFKVKFEGGHKTGFFCDQRENRKKLASFCEGKSVLDLCCYTGGFSVQAMALGKAKEVIGVDLDEAPLQVAKENANLNQVRARFVQSDAFNYMRDMIAAGKQFDVVVLDPPKLIRTRMEIEEGTRKHFDLNRLAMRLVKPGGLLLSCTCSGLLPDSEFVNLLCTAARQSGPEITPARDGKSARHAAREMQIIAKTGAAPCHPVGSNCLETEYLKAVWMIMSE</sequence>
<dbReference type="InterPro" id="IPR019614">
    <property type="entry name" value="SAM-dep_methyl-trfase"/>
</dbReference>
<comment type="subcellular location">
    <subcellularLocation>
        <location evidence="1">Cytoplasm</location>
    </subcellularLocation>
</comment>
<dbReference type="STRING" id="1891926.Fuma_05075"/>
<keyword evidence="2" id="KW-0963">Cytoplasm</keyword>
<keyword evidence="3 10" id="KW-0489">Methyltransferase</keyword>
<dbReference type="CDD" id="cd02440">
    <property type="entry name" value="AdoMet_MTases"/>
    <property type="match status" value="1"/>
</dbReference>
<dbReference type="GO" id="GO:0005737">
    <property type="term" value="C:cytoplasm"/>
    <property type="evidence" value="ECO:0007669"/>
    <property type="project" value="UniProtKB-SubCell"/>
</dbReference>
<protein>
    <submittedName>
        <fullName evidence="10">Ribosomal RNA large subunit methyltransferase I</fullName>
        <ecNumber evidence="10">2.1.1.191</ecNumber>
    </submittedName>
</protein>
<dbReference type="RefSeq" id="WP_218922298.1">
    <property type="nucleotide sequence ID" value="NZ_CP017641.1"/>
</dbReference>
<feature type="domain" description="S-adenosylmethionine-dependent methyltransferase" evidence="8">
    <location>
        <begin position="221"/>
        <end position="375"/>
    </location>
</feature>
<dbReference type="EMBL" id="CP017641">
    <property type="protein sequence ID" value="APZ95417.1"/>
    <property type="molecule type" value="Genomic_DNA"/>
</dbReference>
<dbReference type="PANTHER" id="PTHR42873:SF1">
    <property type="entry name" value="S-ADENOSYLMETHIONINE-DEPENDENT METHYLTRANSFERASE DOMAIN-CONTAINING PROTEIN"/>
    <property type="match status" value="1"/>
</dbReference>
<evidence type="ECO:0000259" key="9">
    <source>
        <dbReference type="Pfam" id="PF17785"/>
    </source>
</evidence>
<evidence type="ECO:0000256" key="3">
    <source>
        <dbReference type="ARBA" id="ARBA00022603"/>
    </source>
</evidence>
<evidence type="ECO:0000259" key="8">
    <source>
        <dbReference type="Pfam" id="PF10672"/>
    </source>
</evidence>
<dbReference type="SUPFAM" id="SSF88697">
    <property type="entry name" value="PUA domain-like"/>
    <property type="match status" value="1"/>
</dbReference>
<dbReference type="Proteomes" id="UP000187735">
    <property type="component" value="Chromosome"/>
</dbReference>
<feature type="domain" description="RlmI-like PUA" evidence="9">
    <location>
        <begin position="61"/>
        <end position="104"/>
    </location>
</feature>